<sequence>MDKIDFVIPWVDGNDPAWIAQRKKYQPDTRDDDGESRYRDWENLQYWFRGVEKFAPWINKVYFLTWGHVPVWLDTSNPKLQIVRHEDYIPKDYLPTFSSHPIEMNMHRIQGLSEHFVYFNDDMFLIRNAAPEDFFKNGLPRDCCIETALAQDNIDDPFAHILMNNTALINMHFNKKEVIRKNWKKWFSPAYGKMVLRNVLMYPYQEFSGFKYTHMPSPFLKSYFEKLWQAEGDRLDKLCHNRFRTAFDVNQYVVKHWQCMEGMYEPQSPGIGRFCVMGRDDEMLFDTMEHQSAKMICINDDARLEDFPGMKQKVIQAFDRILPEKSSFEK</sequence>
<evidence type="ECO:0000313" key="7">
    <source>
        <dbReference type="Proteomes" id="UP001652409"/>
    </source>
</evidence>
<dbReference type="Pfam" id="PF11380">
    <property type="entry name" value="Stealth_CR2"/>
    <property type="match status" value="1"/>
</dbReference>
<feature type="domain" description="Stealth protein CR2 conserved region 2" evidence="4">
    <location>
        <begin position="37"/>
        <end position="137"/>
    </location>
</feature>
<evidence type="ECO:0000256" key="3">
    <source>
        <dbReference type="ARBA" id="ARBA00023169"/>
    </source>
</evidence>
<dbReference type="InterPro" id="IPR021520">
    <property type="entry name" value="Stealth_CR2"/>
</dbReference>
<evidence type="ECO:0000256" key="2">
    <source>
        <dbReference type="ARBA" id="ARBA00022679"/>
    </source>
</evidence>
<keyword evidence="7" id="KW-1185">Reference proteome</keyword>
<dbReference type="InterPro" id="IPR047141">
    <property type="entry name" value="Stealth"/>
</dbReference>
<keyword evidence="3" id="KW-0270">Exopolysaccharide synthesis</keyword>
<dbReference type="EMBL" id="JAOQJL010000022">
    <property type="protein sequence ID" value="MCU6766050.1"/>
    <property type="molecule type" value="Genomic_DNA"/>
</dbReference>
<name>A0ABT2TV44_9FIRM</name>
<reference evidence="6 7" key="1">
    <citation type="journal article" date="2021" name="ISME Commun">
        <title>Automated analysis of genomic sequences facilitates high-throughput and comprehensive description of bacteria.</title>
        <authorList>
            <person name="Hitch T.C.A."/>
        </authorList>
    </citation>
    <scope>NUCLEOTIDE SEQUENCE [LARGE SCALE GENOMIC DNA]</scope>
    <source>
        <strain evidence="6 7">Sanger_23</strain>
    </source>
</reference>
<dbReference type="RefSeq" id="WP_158421970.1">
    <property type="nucleotide sequence ID" value="NZ_JAOQJL010000022.1"/>
</dbReference>
<organism evidence="6 7">
    <name type="scientific">Blautia ammoniilytica</name>
    <dbReference type="NCBI Taxonomy" id="2981782"/>
    <lineage>
        <taxon>Bacteria</taxon>
        <taxon>Bacillati</taxon>
        <taxon>Bacillota</taxon>
        <taxon>Clostridia</taxon>
        <taxon>Lachnospirales</taxon>
        <taxon>Lachnospiraceae</taxon>
        <taxon>Blautia</taxon>
    </lineage>
</organism>
<dbReference type="Pfam" id="PF17101">
    <property type="entry name" value="Stealth_CR1"/>
    <property type="match status" value="1"/>
</dbReference>
<evidence type="ECO:0000259" key="4">
    <source>
        <dbReference type="Pfam" id="PF11380"/>
    </source>
</evidence>
<comment type="similarity">
    <text evidence="1">Belongs to the stealth family.</text>
</comment>
<comment type="caution">
    <text evidence="6">The sequence shown here is derived from an EMBL/GenBank/DDBJ whole genome shotgun (WGS) entry which is preliminary data.</text>
</comment>
<protein>
    <submittedName>
        <fullName evidence="6">Stealth family protein</fullName>
    </submittedName>
</protein>
<accession>A0ABT2TV44</accession>
<proteinExistence type="inferred from homology"/>
<dbReference type="Proteomes" id="UP001652409">
    <property type="component" value="Unassembled WGS sequence"/>
</dbReference>
<evidence type="ECO:0000256" key="1">
    <source>
        <dbReference type="ARBA" id="ARBA00007583"/>
    </source>
</evidence>
<keyword evidence="2" id="KW-0808">Transferase</keyword>
<dbReference type="PANTHER" id="PTHR24045">
    <property type="match status" value="1"/>
</dbReference>
<dbReference type="InterPro" id="IPR031358">
    <property type="entry name" value="Stealth_CR1"/>
</dbReference>
<evidence type="ECO:0000313" key="6">
    <source>
        <dbReference type="EMBL" id="MCU6766050.1"/>
    </source>
</evidence>
<dbReference type="PANTHER" id="PTHR24045:SF0">
    <property type="entry name" value="N-ACETYLGLUCOSAMINE-1-PHOSPHOTRANSFERASE SUBUNITS ALPHA_BETA"/>
    <property type="match status" value="1"/>
</dbReference>
<feature type="domain" description="Stealth protein CR1 conserved region 1" evidence="5">
    <location>
        <begin position="3"/>
        <end position="25"/>
    </location>
</feature>
<evidence type="ECO:0000259" key="5">
    <source>
        <dbReference type="Pfam" id="PF17101"/>
    </source>
</evidence>
<gene>
    <name evidence="6" type="ORF">OCV61_11580</name>
</gene>